<proteinExistence type="predicted"/>
<dbReference type="GO" id="GO:0015833">
    <property type="term" value="P:peptide transport"/>
    <property type="evidence" value="ECO:0007669"/>
    <property type="project" value="TreeGrafter"/>
</dbReference>
<organism evidence="3 4">
    <name type="scientific">Microbacterium protaetiae</name>
    <dbReference type="NCBI Taxonomy" id="2509458"/>
    <lineage>
        <taxon>Bacteria</taxon>
        <taxon>Bacillati</taxon>
        <taxon>Actinomycetota</taxon>
        <taxon>Actinomycetes</taxon>
        <taxon>Micrococcales</taxon>
        <taxon>Microbacteriaceae</taxon>
        <taxon>Microbacterium</taxon>
    </lineage>
</organism>
<dbReference type="Gene3D" id="3.40.190.10">
    <property type="entry name" value="Periplasmic binding protein-like II"/>
    <property type="match status" value="1"/>
</dbReference>
<dbReference type="InterPro" id="IPR030678">
    <property type="entry name" value="Peptide/Ni-bd"/>
</dbReference>
<feature type="chain" id="PRO_5038852737" description="Solute-binding protein family 5 domain-containing protein" evidence="1">
    <location>
        <begin position="23"/>
        <end position="514"/>
    </location>
</feature>
<dbReference type="SUPFAM" id="SSF53850">
    <property type="entry name" value="Periplasmic binding protein-like II"/>
    <property type="match status" value="1"/>
</dbReference>
<dbReference type="RefSeq" id="WP_129385518.1">
    <property type="nucleotide sequence ID" value="NZ_CP035494.1"/>
</dbReference>
<dbReference type="PIRSF" id="PIRSF002741">
    <property type="entry name" value="MppA"/>
    <property type="match status" value="1"/>
</dbReference>
<dbReference type="InterPro" id="IPR039424">
    <property type="entry name" value="SBP_5"/>
</dbReference>
<dbReference type="KEGG" id="mprt:ET475_01960"/>
<feature type="signal peptide" evidence="1">
    <location>
        <begin position="1"/>
        <end position="22"/>
    </location>
</feature>
<evidence type="ECO:0000313" key="4">
    <source>
        <dbReference type="Proteomes" id="UP000293995"/>
    </source>
</evidence>
<sequence length="514" mass="55247">MKKKTIWGIAAMIAATALSLTACSGGTGTATNDGGDGSAPDTLSIGTVFDKTGWEIGQSGAGFNAPFFSAVYDSLVLIDEKSEPYGQLAKSFDMSKDELTYTFHLADGVTFSDGEPFNADAAIANFDYLRKAPFTAPAYVNVVKTTKVDDATVEVTLSQPDPGFLFNLGLGNSYMVSPKVLSDPKYTQETSPDGGSGAYTFDASKSTAGQDYFFTKNPDAWQADKFPWKTVEVHVIPDATAMSNAMSTGVINVEFASWSDQLKADADENGWTITDVMSGWTGLMLADRDGSKFEPLGNLKVRQALNMAFDRAAITKAANDPNGVPTNQVFTTIDPELDKLYPYDVAKAKQLLAEAGYPNGFTLSLPTMSLFAATAATVKQSLEEIGITVKVENLDPATYNQQVFAGNFPVYMAFLQLYGNPTKTITDFFTPGMSNPFDSAKGNAQLEKLNAQLHTAGADVDKIAGEYNTYATENAWFVVWNHGASYYVTVPGVTIRPVQGLYVPNLEQFLPAGS</sequence>
<evidence type="ECO:0000256" key="1">
    <source>
        <dbReference type="SAM" id="SignalP"/>
    </source>
</evidence>
<dbReference type="GO" id="GO:0042597">
    <property type="term" value="C:periplasmic space"/>
    <property type="evidence" value="ECO:0007669"/>
    <property type="project" value="UniProtKB-ARBA"/>
</dbReference>
<keyword evidence="4" id="KW-1185">Reference proteome</keyword>
<dbReference type="GO" id="GO:0043190">
    <property type="term" value="C:ATP-binding cassette (ABC) transporter complex"/>
    <property type="evidence" value="ECO:0007669"/>
    <property type="project" value="InterPro"/>
</dbReference>
<dbReference type="Pfam" id="PF00496">
    <property type="entry name" value="SBP_bac_5"/>
    <property type="match status" value="1"/>
</dbReference>
<evidence type="ECO:0000313" key="3">
    <source>
        <dbReference type="EMBL" id="QAY58879.1"/>
    </source>
</evidence>
<dbReference type="PROSITE" id="PS51257">
    <property type="entry name" value="PROKAR_LIPOPROTEIN"/>
    <property type="match status" value="1"/>
</dbReference>
<dbReference type="EMBL" id="CP035494">
    <property type="protein sequence ID" value="QAY58879.1"/>
    <property type="molecule type" value="Genomic_DNA"/>
</dbReference>
<dbReference type="OrthoDB" id="9803988at2"/>
<evidence type="ECO:0000259" key="2">
    <source>
        <dbReference type="Pfam" id="PF00496"/>
    </source>
</evidence>
<dbReference type="GO" id="GO:1904680">
    <property type="term" value="F:peptide transmembrane transporter activity"/>
    <property type="evidence" value="ECO:0007669"/>
    <property type="project" value="TreeGrafter"/>
</dbReference>
<protein>
    <recommendedName>
        <fullName evidence="2">Solute-binding protein family 5 domain-containing protein</fullName>
    </recommendedName>
</protein>
<accession>A0A4P6ECX5</accession>
<keyword evidence="1" id="KW-0732">Signal</keyword>
<dbReference type="PANTHER" id="PTHR30290">
    <property type="entry name" value="PERIPLASMIC BINDING COMPONENT OF ABC TRANSPORTER"/>
    <property type="match status" value="1"/>
</dbReference>
<dbReference type="AlphaFoldDB" id="A0A4P6ECX5"/>
<name>A0A4P6ECX5_9MICO</name>
<dbReference type="Gene3D" id="3.10.105.10">
    <property type="entry name" value="Dipeptide-binding Protein, Domain 3"/>
    <property type="match status" value="1"/>
</dbReference>
<dbReference type="InterPro" id="IPR000914">
    <property type="entry name" value="SBP_5_dom"/>
</dbReference>
<feature type="domain" description="Solute-binding protein family 5" evidence="2">
    <location>
        <begin position="83"/>
        <end position="413"/>
    </location>
</feature>
<reference evidence="3 4" key="1">
    <citation type="submission" date="2019-01" db="EMBL/GenBank/DDBJ databases">
        <title>Genome sequencing of strain DFW100M-13.</title>
        <authorList>
            <person name="Heo J."/>
            <person name="Kim S.-J."/>
            <person name="Kim J.-S."/>
            <person name="Hong S.-B."/>
            <person name="Kwon S.-W."/>
        </authorList>
    </citation>
    <scope>NUCLEOTIDE SEQUENCE [LARGE SCALE GENOMIC DNA]</scope>
    <source>
        <strain evidence="3 4">DFW100M-13</strain>
    </source>
</reference>
<gene>
    <name evidence="3" type="ORF">ET475_01960</name>
</gene>
<dbReference type="Proteomes" id="UP000293995">
    <property type="component" value="Chromosome"/>
</dbReference>